<dbReference type="VEuPathDB" id="ToxoDB:LOC34622041"/>
<dbReference type="GeneID" id="34622041"/>
<evidence type="ECO:0000313" key="1">
    <source>
        <dbReference type="EMBL" id="OEH75490.1"/>
    </source>
</evidence>
<name>A0A1D3CWC6_9EIME</name>
<accession>A0A1D3CWC6</accession>
<organism evidence="1 2">
    <name type="scientific">Cyclospora cayetanensis</name>
    <dbReference type="NCBI Taxonomy" id="88456"/>
    <lineage>
        <taxon>Eukaryota</taxon>
        <taxon>Sar</taxon>
        <taxon>Alveolata</taxon>
        <taxon>Apicomplexa</taxon>
        <taxon>Conoidasida</taxon>
        <taxon>Coccidia</taxon>
        <taxon>Eucoccidiorida</taxon>
        <taxon>Eimeriorina</taxon>
        <taxon>Eimeriidae</taxon>
        <taxon>Cyclospora</taxon>
    </lineage>
</organism>
<protein>
    <submittedName>
        <fullName evidence="1">Uncharacterized protein</fullName>
    </submittedName>
</protein>
<dbReference type="VEuPathDB" id="ToxoDB:cyc_05733"/>
<reference evidence="1 2" key="1">
    <citation type="journal article" date="2016" name="BMC Genomics">
        <title>Comparative genomics reveals Cyclospora cayetanensis possesses coccidia-like metabolism and invasion components but unique surface antigens.</title>
        <authorList>
            <person name="Liu S."/>
            <person name="Wang L."/>
            <person name="Zheng H."/>
            <person name="Xu Z."/>
            <person name="Roellig D.M."/>
            <person name="Li N."/>
            <person name="Frace M.A."/>
            <person name="Tang K."/>
            <person name="Arrowood M.J."/>
            <person name="Moss D.M."/>
            <person name="Zhang L."/>
            <person name="Feng Y."/>
            <person name="Xiao L."/>
        </authorList>
    </citation>
    <scope>NUCLEOTIDE SEQUENCE [LARGE SCALE GENOMIC DNA]</scope>
    <source>
        <strain evidence="1 2">CHN_HEN01</strain>
    </source>
</reference>
<proteinExistence type="predicted"/>
<dbReference type="OrthoDB" id="2016540at2759"/>
<sequence>MTASGGVVAPLLSNLGSECLSPADVFERAFSFPPPILSTCPSVRRGLTRCTCHGGLCVDWHAVRKEQHNRRKHITLLKDPLKTLAYSTLAACSFFHRAVRYVASHVLTLWLLVAVTAVSVAAQMEGPHNGVIQDLWIWLKVVVWWAGLGVLSSIGLGSGMHSGLLFLFPHIYSICASAEACGNTDFDPRGSMWQSVLKPGEVFPCLAPLPETELTTARLPFLSVLHKTLPYALLWGLGTALGELPPYAASYAAAKAHQSDAEFEELEGEVKGGDSSLVTRMKKWTLDLVQKYGAVSVFLLSCWPNMLFDLCGLVCGHFMMPFHEFFIALVLGKAVVKATSQAALFVFLFSSQYDAMHAHIIASLADIWPFSSILSRYFGSSAELETAMNRELHKLRHGVAGGGSSGSGRGFSISTIFSYIVVAFVVCFALACVEQFAQLHRKKIDDKLNEDMQNLLQDRTPATK</sequence>
<keyword evidence="2" id="KW-1185">Reference proteome</keyword>
<gene>
    <name evidence="1" type="ORF">cyc_05733</name>
</gene>
<dbReference type="AlphaFoldDB" id="A0A1D3CWC6"/>
<dbReference type="EMBL" id="JROU02001713">
    <property type="protein sequence ID" value="OEH75490.1"/>
    <property type="molecule type" value="Genomic_DNA"/>
</dbReference>
<comment type="caution">
    <text evidence="1">The sequence shown here is derived from an EMBL/GenBank/DDBJ whole genome shotgun (WGS) entry which is preliminary data.</text>
</comment>
<evidence type="ECO:0000313" key="2">
    <source>
        <dbReference type="Proteomes" id="UP000095192"/>
    </source>
</evidence>
<dbReference type="Proteomes" id="UP000095192">
    <property type="component" value="Unassembled WGS sequence"/>
</dbReference>